<dbReference type="SMART" id="SM00242">
    <property type="entry name" value="MYSc"/>
    <property type="match status" value="1"/>
</dbReference>
<dbReference type="GO" id="GO:0005737">
    <property type="term" value="C:cytoplasm"/>
    <property type="evidence" value="ECO:0007669"/>
    <property type="project" value="TreeGrafter"/>
</dbReference>
<dbReference type="InterPro" id="IPR008989">
    <property type="entry name" value="Myosin_S1_N"/>
</dbReference>
<name>A0AAF0ELN9_9BASI</name>
<evidence type="ECO:0000256" key="8">
    <source>
        <dbReference type="PROSITE-ProRule" id="PRU00782"/>
    </source>
</evidence>
<keyword evidence="7 8" id="KW-0009">Actin-binding</keyword>
<dbReference type="GO" id="GO:0005524">
    <property type="term" value="F:ATP binding"/>
    <property type="evidence" value="ECO:0007669"/>
    <property type="project" value="UniProtKB-UniRule"/>
</dbReference>
<dbReference type="Gene3D" id="1.20.5.4820">
    <property type="match status" value="1"/>
</dbReference>
<sequence length="1368" mass="155118">MTQQGTSAMPSDPDRKDVWVPDKTQGYMPAYVVREVGDMSECCLNTGAVVSVPTASLSEMNPPKFDKVDDIADLTYLNEASVVHNLRQRFFSNLIYTYSGLFLVAVNPYHALPIYTESVIQSYRNKRREENPPHIFAVADGAMRHMLEDHENQSLLITGESGAGKTENTKRVIQYLTATTVDADASGPWHSGEPLGLLERQILQANPILESFGNAQTVRNNNSSRFGKFIRIEFSASGTIAGGNIEWYLLEKSRVHNRHANERSFHAFYQLLRCRNSALLDSLSLSSYPEHYAYLSNTRKDIEGVDDSVEFRHLIEALRTMGFTADEEYDLFLVLALILHFGNLELTEDRSGQARITNMEQLQLVSRLMGVDAGRLNDALVRPTVRAGRESVTQARSKKQVLDEVAALCKTMYEKTFGWLVERINRVLDRPTSKSQFIGVLDIAGFEIFETNSFEQLCINYTNEKLQQFFNRHMFHLEQQEYARESIQWDYVNFGLDLQPTIDLIESLSPVGILATLDEECIMPKATDLTFTEKLMSVWAPARNSPEVATSKFVPSRQVKRFIVRHYAAQVEYSTDAWLDKNRDPLNDNVARVIAGAEASFVASLFAEAASPDESVPRSRRGAFRTVGQRHKEQLASLMAQLDSTQPHFVRCIVPNTDKRPGRMDLPLVLEQLRCNGVLEGIRIARLGYPNRLLFADFVNRYALLAPDAPKSQVMDHRVLSSYIAQSMGIDTSVYKIGLTKIFFKAGVLAELEEQRDACLHDLFMRFQAAARRCSAQRLARKRLRRKAAMATLQANAKAYQEVNASPWWRLYLRLQPLLAATENDEEAKRHELEMAMARERAARDELEKKRLAELETKLRNSCAVFQEQLDDARAQQASLEDTLRATEERLILAEAHVAEGQAERDEWQREMHMLQQQLDESGQREKEVQTELTALTDLLDKELNMRVTLEHEHSDALNKAARMEEALNSARQSLAEHTERAEQHIHDLAEKHEAELDAVKASLDEARAKSAQHEGLSERLAELERAHTELQSAHKRAQTQVAEQEARWETAAKQRVPLEEALAEARAARDAMAQRTEALEKALKDAEHAHTRLQAKHEHVTETHVAQLAEARTAMEERDAARAELAALQHALDQERAGRASDRALAQERADTAAKEHEENARLLEERSAELKKANSKIYVLELENKRLESLQNKTTVEHVHVLEEAKKYTDRQLSDVQAELQELSTYTRSLERTRARMQQEHEVLARTAGGVTIEEAIGQRDEARAALEESKKMSMRELKRTRVEYEAKIQRLEEELRRVQKNHHTEKTLSALGSGRKSHAVAARQVLAEIQMETELLAKDLARASALRSPLPTPTEAQENAPASHP</sequence>
<dbReference type="Pfam" id="PF00063">
    <property type="entry name" value="Myosin_head"/>
    <property type="match status" value="1"/>
</dbReference>
<evidence type="ECO:0000256" key="9">
    <source>
        <dbReference type="SAM" id="Coils"/>
    </source>
</evidence>
<dbReference type="GO" id="GO:0016459">
    <property type="term" value="C:myosin complex"/>
    <property type="evidence" value="ECO:0007669"/>
    <property type="project" value="UniProtKB-KW"/>
</dbReference>
<dbReference type="Gene3D" id="1.10.10.820">
    <property type="match status" value="1"/>
</dbReference>
<keyword evidence="2 8" id="KW-0547">Nucleotide-binding</keyword>
<dbReference type="PANTHER" id="PTHR13140:SF857">
    <property type="entry name" value="MYOSIN-11"/>
    <property type="match status" value="1"/>
</dbReference>
<feature type="region of interest" description="Disordered" evidence="10">
    <location>
        <begin position="1135"/>
        <end position="1163"/>
    </location>
</feature>
<dbReference type="Proteomes" id="UP001213623">
    <property type="component" value="Chromosome 3"/>
</dbReference>
<organism evidence="12 13">
    <name type="scientific">Malassezia nana</name>
    <dbReference type="NCBI Taxonomy" id="180528"/>
    <lineage>
        <taxon>Eukaryota</taxon>
        <taxon>Fungi</taxon>
        <taxon>Dikarya</taxon>
        <taxon>Basidiomycota</taxon>
        <taxon>Ustilaginomycotina</taxon>
        <taxon>Malasseziomycetes</taxon>
        <taxon>Malasseziales</taxon>
        <taxon>Malasseziaceae</taxon>
        <taxon>Malassezia</taxon>
    </lineage>
</organism>
<evidence type="ECO:0000256" key="5">
    <source>
        <dbReference type="ARBA" id="ARBA00023123"/>
    </source>
</evidence>
<accession>A0AAF0ELN9</accession>
<dbReference type="SUPFAM" id="SSF52540">
    <property type="entry name" value="P-loop containing nucleoside triphosphate hydrolases"/>
    <property type="match status" value="1"/>
</dbReference>
<dbReference type="GO" id="GO:0000146">
    <property type="term" value="F:microfilament motor activity"/>
    <property type="evidence" value="ECO:0007669"/>
    <property type="project" value="TreeGrafter"/>
</dbReference>
<protein>
    <submittedName>
        <fullName evidence="12">Class II myosin</fullName>
    </submittedName>
</protein>
<dbReference type="PANTHER" id="PTHR13140">
    <property type="entry name" value="MYOSIN"/>
    <property type="match status" value="1"/>
</dbReference>
<dbReference type="Gene3D" id="1.20.120.720">
    <property type="entry name" value="Myosin VI head, motor domain, U50 subdomain"/>
    <property type="match status" value="1"/>
</dbReference>
<feature type="region of interest" description="Disordered" evidence="10">
    <location>
        <begin position="1349"/>
        <end position="1368"/>
    </location>
</feature>
<dbReference type="FunFam" id="3.40.850.10:FF:000101">
    <property type="entry name" value="Slow myosin heavy chain 2"/>
    <property type="match status" value="1"/>
</dbReference>
<evidence type="ECO:0000256" key="10">
    <source>
        <dbReference type="SAM" id="MobiDB-lite"/>
    </source>
</evidence>
<dbReference type="GO" id="GO:0016020">
    <property type="term" value="C:membrane"/>
    <property type="evidence" value="ECO:0007669"/>
    <property type="project" value="TreeGrafter"/>
</dbReference>
<evidence type="ECO:0000256" key="6">
    <source>
        <dbReference type="ARBA" id="ARBA00023175"/>
    </source>
</evidence>
<evidence type="ECO:0000256" key="1">
    <source>
        <dbReference type="ARBA" id="ARBA00008314"/>
    </source>
</evidence>
<keyword evidence="13" id="KW-1185">Reference proteome</keyword>
<dbReference type="InterPro" id="IPR036961">
    <property type="entry name" value="Kinesin_motor_dom_sf"/>
</dbReference>
<dbReference type="CDD" id="cd01377">
    <property type="entry name" value="MYSc_class_II"/>
    <property type="match status" value="1"/>
</dbReference>
<dbReference type="Gene3D" id="2.30.30.360">
    <property type="entry name" value="Myosin S1 fragment, N-terminal"/>
    <property type="match status" value="1"/>
</dbReference>
<dbReference type="Gene3D" id="1.20.58.530">
    <property type="match status" value="1"/>
</dbReference>
<evidence type="ECO:0000256" key="4">
    <source>
        <dbReference type="ARBA" id="ARBA00023054"/>
    </source>
</evidence>
<keyword evidence="4 9" id="KW-0175">Coiled coil</keyword>
<keyword evidence="6 8" id="KW-0505">Motor protein</keyword>
<dbReference type="InterPro" id="IPR001609">
    <property type="entry name" value="Myosin_head_motor_dom-like"/>
</dbReference>
<evidence type="ECO:0000256" key="2">
    <source>
        <dbReference type="ARBA" id="ARBA00022741"/>
    </source>
</evidence>
<feature type="domain" description="Myosin motor" evidence="11">
    <location>
        <begin position="66"/>
        <end position="757"/>
    </location>
</feature>
<keyword evidence="3 8" id="KW-0067">ATP-binding</keyword>
<dbReference type="FunFam" id="1.10.10.820:FF:000001">
    <property type="entry name" value="Myosin heavy chain"/>
    <property type="match status" value="1"/>
</dbReference>
<proteinExistence type="inferred from homology"/>
<evidence type="ECO:0000313" key="12">
    <source>
        <dbReference type="EMBL" id="WFD26643.1"/>
    </source>
</evidence>
<dbReference type="EMBL" id="CP119894">
    <property type="protein sequence ID" value="WFD26643.1"/>
    <property type="molecule type" value="Genomic_DNA"/>
</dbReference>
<dbReference type="GO" id="GO:0007015">
    <property type="term" value="P:actin filament organization"/>
    <property type="evidence" value="ECO:0007669"/>
    <property type="project" value="TreeGrafter"/>
</dbReference>
<evidence type="ECO:0000256" key="7">
    <source>
        <dbReference type="ARBA" id="ARBA00023203"/>
    </source>
</evidence>
<gene>
    <name evidence="12" type="primary">MYO1_2</name>
    <name evidence="12" type="ORF">MNAN1_001626</name>
</gene>
<keyword evidence="5 8" id="KW-0518">Myosin</keyword>
<feature type="region of interest" description="Actin-binding" evidence="8">
    <location>
        <begin position="635"/>
        <end position="657"/>
    </location>
</feature>
<reference evidence="12" key="1">
    <citation type="submission" date="2023-03" db="EMBL/GenBank/DDBJ databases">
        <title>Mating type loci evolution in Malassezia.</title>
        <authorList>
            <person name="Coelho M.A."/>
        </authorList>
    </citation>
    <scope>NUCLEOTIDE SEQUENCE</scope>
    <source>
        <strain evidence="12">CBS 9557</strain>
    </source>
</reference>
<dbReference type="PROSITE" id="PS51456">
    <property type="entry name" value="MYOSIN_MOTOR"/>
    <property type="match status" value="1"/>
</dbReference>
<evidence type="ECO:0000256" key="3">
    <source>
        <dbReference type="ARBA" id="ARBA00022840"/>
    </source>
</evidence>
<dbReference type="PRINTS" id="PR00193">
    <property type="entry name" value="MYOSINHEAVY"/>
</dbReference>
<dbReference type="GO" id="GO:0051015">
    <property type="term" value="F:actin filament binding"/>
    <property type="evidence" value="ECO:0007669"/>
    <property type="project" value="InterPro"/>
</dbReference>
<feature type="binding site" evidence="8">
    <location>
        <begin position="159"/>
        <end position="166"/>
    </location>
    <ligand>
        <name>ATP</name>
        <dbReference type="ChEBI" id="CHEBI:30616"/>
    </ligand>
</feature>
<dbReference type="Gene3D" id="3.40.850.10">
    <property type="entry name" value="Kinesin motor domain"/>
    <property type="match status" value="1"/>
</dbReference>
<comment type="similarity">
    <text evidence="1 8">Belongs to the TRAFAC class myosin-kinesin ATPase superfamily. Myosin family.</text>
</comment>
<evidence type="ECO:0000259" key="11">
    <source>
        <dbReference type="PROSITE" id="PS51456"/>
    </source>
</evidence>
<dbReference type="InterPro" id="IPR027417">
    <property type="entry name" value="P-loop_NTPase"/>
</dbReference>
<evidence type="ECO:0000313" key="13">
    <source>
        <dbReference type="Proteomes" id="UP001213623"/>
    </source>
</evidence>
<feature type="coiled-coil region" evidence="9">
    <location>
        <begin position="1255"/>
        <end position="1311"/>
    </location>
</feature>